<dbReference type="SUPFAM" id="SSF103473">
    <property type="entry name" value="MFS general substrate transporter"/>
    <property type="match status" value="1"/>
</dbReference>
<dbReference type="Proteomes" id="UP000190657">
    <property type="component" value="Unassembled WGS sequence"/>
</dbReference>
<dbReference type="CDD" id="cd17332">
    <property type="entry name" value="MFS_MelB_like"/>
    <property type="match status" value="1"/>
</dbReference>
<gene>
    <name evidence="4" type="ORF">SAMN02745114_00468</name>
</gene>
<dbReference type="InterPro" id="IPR039672">
    <property type="entry name" value="MFS_2"/>
</dbReference>
<feature type="transmembrane region" description="Helical" evidence="3">
    <location>
        <begin position="86"/>
        <end position="106"/>
    </location>
</feature>
<keyword evidence="3" id="KW-1133">Transmembrane helix</keyword>
<evidence type="ECO:0000313" key="4">
    <source>
        <dbReference type="EMBL" id="SJZ41754.1"/>
    </source>
</evidence>
<proteinExistence type="predicted"/>
<feature type="transmembrane region" description="Helical" evidence="3">
    <location>
        <begin position="112"/>
        <end position="132"/>
    </location>
</feature>
<dbReference type="AlphaFoldDB" id="A0A1T4KH77"/>
<feature type="transmembrane region" description="Helical" evidence="3">
    <location>
        <begin position="422"/>
        <end position="442"/>
    </location>
</feature>
<evidence type="ECO:0000256" key="3">
    <source>
        <dbReference type="SAM" id="Phobius"/>
    </source>
</evidence>
<dbReference type="Pfam" id="PF13347">
    <property type="entry name" value="MFS_2"/>
    <property type="match status" value="1"/>
</dbReference>
<dbReference type="InterPro" id="IPR036259">
    <property type="entry name" value="MFS_trans_sf"/>
</dbReference>
<dbReference type="InterPro" id="IPR001927">
    <property type="entry name" value="Na/Gal_symport"/>
</dbReference>
<keyword evidence="2" id="KW-0769">Symport</keyword>
<feature type="transmembrane region" description="Helical" evidence="3">
    <location>
        <begin position="279"/>
        <end position="299"/>
    </location>
</feature>
<dbReference type="Gene3D" id="1.20.1250.20">
    <property type="entry name" value="MFS general substrate transporter like domains"/>
    <property type="match status" value="2"/>
</dbReference>
<dbReference type="PANTHER" id="PTHR11328">
    <property type="entry name" value="MAJOR FACILITATOR SUPERFAMILY DOMAIN-CONTAINING PROTEIN"/>
    <property type="match status" value="1"/>
</dbReference>
<keyword evidence="3" id="KW-0472">Membrane</keyword>
<sequence length="472" mass="52001">MVICMEERKTTWGEKIGFGVGAIGLDLSYGMFYSFLSYYLSSVLGLKEGFLLLLTPLARIWDGINDPMMGTIVDNTRTKHGKYRPWILIGAMSNAVVLFLLFTKFGLSGTALYVYIGIMYVLWGMTNTMADIPYWSMIPSFTSDPKDRNLVSTVARTFSGLGQGIVTVASPIILPLLSTGIKTDKGYSATGFSRWAGILAIMLVLFSAICVFNTKEKNVVYGEKTKFSFKKIFSVIKSNDQLVVFMIFAMLSNAGWYLTSGTAVYYFTDVLGNPKAQSLFQTIGAVGSVLGLLVIPILSKWFNKKVIYQISLIATIVGYVLMYIFGPVLKMTIALDIAYIISSTGIAAMFVGQTVFLADIVDYGEFKNAERNESITFSMKGFLQKMAYTIQTLVLFGGLAAMNYNEQITSATKQINDTTKTGIGIICFAVPPVLILISLIVFTAKFKLHGDLADQVHDHIVTKRASEAETNE</sequence>
<dbReference type="STRING" id="290054.SAMN02745114_00468"/>
<feature type="transmembrane region" description="Helical" evidence="3">
    <location>
        <begin position="306"/>
        <end position="325"/>
    </location>
</feature>
<dbReference type="GO" id="GO:0005886">
    <property type="term" value="C:plasma membrane"/>
    <property type="evidence" value="ECO:0007669"/>
    <property type="project" value="TreeGrafter"/>
</dbReference>
<evidence type="ECO:0000256" key="1">
    <source>
        <dbReference type="ARBA" id="ARBA00022448"/>
    </source>
</evidence>
<keyword evidence="3" id="KW-0812">Transmembrane</keyword>
<dbReference type="GO" id="GO:0008643">
    <property type="term" value="P:carbohydrate transport"/>
    <property type="evidence" value="ECO:0007669"/>
    <property type="project" value="InterPro"/>
</dbReference>
<evidence type="ECO:0000313" key="5">
    <source>
        <dbReference type="Proteomes" id="UP000190657"/>
    </source>
</evidence>
<keyword evidence="1" id="KW-0813">Transport</keyword>
<organism evidence="4 5">
    <name type="scientific">Eubacterium coprostanoligenes</name>
    <dbReference type="NCBI Taxonomy" id="290054"/>
    <lineage>
        <taxon>Bacteria</taxon>
        <taxon>Bacillati</taxon>
        <taxon>Bacillota</taxon>
        <taxon>Clostridia</taxon>
        <taxon>Eubacteriales</taxon>
        <taxon>Eubacteriaceae</taxon>
        <taxon>Eubacterium</taxon>
    </lineage>
</organism>
<reference evidence="4 5" key="1">
    <citation type="submission" date="2017-02" db="EMBL/GenBank/DDBJ databases">
        <authorList>
            <person name="Peterson S.W."/>
        </authorList>
    </citation>
    <scope>NUCLEOTIDE SEQUENCE [LARGE SCALE GENOMIC DNA]</scope>
    <source>
        <strain evidence="4 5">ATCC 51222</strain>
    </source>
</reference>
<accession>A0A1T4KH77</accession>
<protein>
    <submittedName>
        <fullName evidence="4">Melibiose permease</fullName>
    </submittedName>
</protein>
<keyword evidence="5" id="KW-1185">Reference proteome</keyword>
<feature type="transmembrane region" description="Helical" evidence="3">
    <location>
        <begin position="153"/>
        <end position="174"/>
    </location>
</feature>
<dbReference type="GO" id="GO:0006814">
    <property type="term" value="P:sodium ion transport"/>
    <property type="evidence" value="ECO:0007669"/>
    <property type="project" value="InterPro"/>
</dbReference>
<dbReference type="GO" id="GO:0015293">
    <property type="term" value="F:symporter activity"/>
    <property type="evidence" value="ECO:0007669"/>
    <property type="project" value="UniProtKB-KW"/>
</dbReference>
<feature type="transmembrane region" description="Helical" evidence="3">
    <location>
        <begin position="242"/>
        <end position="267"/>
    </location>
</feature>
<feature type="transmembrane region" description="Helical" evidence="3">
    <location>
        <begin position="194"/>
        <end position="214"/>
    </location>
</feature>
<dbReference type="EMBL" id="FUWW01000004">
    <property type="protein sequence ID" value="SJZ41754.1"/>
    <property type="molecule type" value="Genomic_DNA"/>
</dbReference>
<feature type="transmembrane region" description="Helical" evidence="3">
    <location>
        <begin position="337"/>
        <end position="361"/>
    </location>
</feature>
<evidence type="ECO:0000256" key="2">
    <source>
        <dbReference type="ARBA" id="ARBA00022847"/>
    </source>
</evidence>
<dbReference type="PANTHER" id="PTHR11328:SF36">
    <property type="entry name" value="MELIBIOSE PERMEASE"/>
    <property type="match status" value="1"/>
</dbReference>
<name>A0A1T4KH77_9FIRM</name>
<dbReference type="NCBIfam" id="TIGR00792">
    <property type="entry name" value="gph"/>
    <property type="match status" value="1"/>
</dbReference>